<evidence type="ECO:0000256" key="5">
    <source>
        <dbReference type="ARBA" id="ARBA00023136"/>
    </source>
</evidence>
<proteinExistence type="predicted"/>
<feature type="transmembrane region" description="Helical" evidence="6">
    <location>
        <begin position="51"/>
        <end position="73"/>
    </location>
</feature>
<dbReference type="GO" id="GO:0005886">
    <property type="term" value="C:plasma membrane"/>
    <property type="evidence" value="ECO:0007669"/>
    <property type="project" value="UniProtKB-SubCell"/>
</dbReference>
<evidence type="ECO:0000256" key="6">
    <source>
        <dbReference type="SAM" id="Phobius"/>
    </source>
</evidence>
<evidence type="ECO:0000259" key="7">
    <source>
        <dbReference type="Pfam" id="PF10035"/>
    </source>
</evidence>
<dbReference type="Pfam" id="PF02588">
    <property type="entry name" value="YitT_membrane"/>
    <property type="match status" value="1"/>
</dbReference>
<evidence type="ECO:0000313" key="8">
    <source>
        <dbReference type="EMBL" id="MBB6040436.1"/>
    </source>
</evidence>
<organism evidence="8 9">
    <name type="scientific">Oribacterium sinus</name>
    <dbReference type="NCBI Taxonomy" id="237576"/>
    <lineage>
        <taxon>Bacteria</taxon>
        <taxon>Bacillati</taxon>
        <taxon>Bacillota</taxon>
        <taxon>Clostridia</taxon>
        <taxon>Lachnospirales</taxon>
        <taxon>Lachnospiraceae</taxon>
        <taxon>Oribacterium</taxon>
    </lineage>
</organism>
<evidence type="ECO:0000256" key="3">
    <source>
        <dbReference type="ARBA" id="ARBA00022692"/>
    </source>
</evidence>
<evidence type="ECO:0000256" key="1">
    <source>
        <dbReference type="ARBA" id="ARBA00004651"/>
    </source>
</evidence>
<dbReference type="PANTHER" id="PTHR33545:SF9">
    <property type="entry name" value="UPF0750 MEMBRANE PROTEIN YITE"/>
    <property type="match status" value="1"/>
</dbReference>
<feature type="transmembrane region" description="Helical" evidence="6">
    <location>
        <begin position="108"/>
        <end position="129"/>
    </location>
</feature>
<dbReference type="RefSeq" id="WP_183682304.1">
    <property type="nucleotide sequence ID" value="NZ_JACHHH010000002.1"/>
</dbReference>
<feature type="domain" description="DUF2179" evidence="7">
    <location>
        <begin position="227"/>
        <end position="279"/>
    </location>
</feature>
<evidence type="ECO:0000313" key="9">
    <source>
        <dbReference type="Proteomes" id="UP000522163"/>
    </source>
</evidence>
<evidence type="ECO:0000256" key="2">
    <source>
        <dbReference type="ARBA" id="ARBA00022475"/>
    </source>
</evidence>
<keyword evidence="4 6" id="KW-1133">Transmembrane helix</keyword>
<protein>
    <submittedName>
        <fullName evidence="8">Uncharacterized membrane-anchored protein YitT (DUF2179 family)</fullName>
    </submittedName>
</protein>
<comment type="subcellular location">
    <subcellularLocation>
        <location evidence="1">Cell membrane</location>
        <topology evidence="1">Multi-pass membrane protein</topology>
    </subcellularLocation>
</comment>
<sequence>MNTALSAKVKDIIMVNVGIVIVAAAVFFFQVPSHVAVSSISGLAIVLHHFLPFSVATLVMAMNIFLLIISYFFVSHQFAYKTAYGTIMLPAVMLLFEKLFPNNQSLTGDVFLDVVAYIFFVSIGLSILFNRNTCSGGLDVVAKMMQKYLHMDVGQAMGLAGICISILSIFAFDAKSVILSVLGTYFNGILLDHFIFGQTIKKRVCVITTEEKAAILTEFILNRIHSGMSIYDIMGAYSHEMKKEIVAVVDRQEYQKLMAFLEKEDPKAFITVYNVAEIHYTPKKW</sequence>
<dbReference type="InterPro" id="IPR003740">
    <property type="entry name" value="YitT"/>
</dbReference>
<name>A0A7W9SEM7_9FIRM</name>
<dbReference type="Proteomes" id="UP000522163">
    <property type="component" value="Unassembled WGS sequence"/>
</dbReference>
<keyword evidence="2" id="KW-1003">Cell membrane</keyword>
<comment type="caution">
    <text evidence="8">The sequence shown here is derived from an EMBL/GenBank/DDBJ whole genome shotgun (WGS) entry which is preliminary data.</text>
</comment>
<dbReference type="GeneID" id="85013964"/>
<dbReference type="InterPro" id="IPR051461">
    <property type="entry name" value="UPF0750_membrane"/>
</dbReference>
<dbReference type="PANTHER" id="PTHR33545">
    <property type="entry name" value="UPF0750 MEMBRANE PROTEIN YITT-RELATED"/>
    <property type="match status" value="1"/>
</dbReference>
<feature type="transmembrane region" description="Helical" evidence="6">
    <location>
        <begin position="78"/>
        <end position="96"/>
    </location>
</feature>
<dbReference type="PIRSF" id="PIRSF006483">
    <property type="entry name" value="Membrane_protein_YitT"/>
    <property type="match status" value="1"/>
</dbReference>
<dbReference type="EMBL" id="JACHHH010000002">
    <property type="protein sequence ID" value="MBB6040436.1"/>
    <property type="molecule type" value="Genomic_DNA"/>
</dbReference>
<feature type="transmembrane region" description="Helical" evidence="6">
    <location>
        <begin position="177"/>
        <end position="196"/>
    </location>
</feature>
<evidence type="ECO:0000256" key="4">
    <source>
        <dbReference type="ARBA" id="ARBA00022989"/>
    </source>
</evidence>
<keyword evidence="3 6" id="KW-0812">Transmembrane</keyword>
<dbReference type="AlphaFoldDB" id="A0A7W9SEM7"/>
<dbReference type="CDD" id="cd16380">
    <property type="entry name" value="YitT_C"/>
    <property type="match status" value="1"/>
</dbReference>
<feature type="transmembrane region" description="Helical" evidence="6">
    <location>
        <begin position="149"/>
        <end position="171"/>
    </location>
</feature>
<dbReference type="Pfam" id="PF10035">
    <property type="entry name" value="DUF2179"/>
    <property type="match status" value="1"/>
</dbReference>
<feature type="transmembrane region" description="Helical" evidence="6">
    <location>
        <begin position="12"/>
        <end position="31"/>
    </location>
</feature>
<dbReference type="InterPro" id="IPR019264">
    <property type="entry name" value="DUF2179"/>
</dbReference>
<accession>A0A7W9SEM7</accession>
<gene>
    <name evidence="8" type="ORF">HNQ46_000399</name>
</gene>
<dbReference type="InterPro" id="IPR015867">
    <property type="entry name" value="N-reg_PII/ATP_PRibTrfase_C"/>
</dbReference>
<dbReference type="Gene3D" id="3.30.70.120">
    <property type="match status" value="1"/>
</dbReference>
<keyword evidence="5 6" id="KW-0472">Membrane</keyword>
<reference evidence="8 9" key="1">
    <citation type="submission" date="2020-08" db="EMBL/GenBank/DDBJ databases">
        <title>Genomic Encyclopedia of Type Strains, Phase IV (KMG-IV): sequencing the most valuable type-strain genomes for metagenomic binning, comparative biology and taxonomic classification.</title>
        <authorList>
            <person name="Goeker M."/>
        </authorList>
    </citation>
    <scope>NUCLEOTIDE SEQUENCE [LARGE SCALE GENOMIC DNA]</scope>
    <source>
        <strain evidence="8 9">DSM 17245</strain>
    </source>
</reference>